<organism evidence="2">
    <name type="scientific">marine metagenome</name>
    <dbReference type="NCBI Taxonomy" id="408172"/>
    <lineage>
        <taxon>unclassified sequences</taxon>
        <taxon>metagenomes</taxon>
        <taxon>ecological metagenomes</taxon>
    </lineage>
</organism>
<sequence>MNWLASYLSGRPIPDLTSGLRAARTKYLLEFIHLLPNGFSTPTTTTLSFIKAGYNVVFEPAEATPREGHSKIRLIQDGFKFFLILLRVITLFNPLRIFVPIAAVPFILGTGYMMWTLLRYVRVTNSAVLLIVLGVIVFLIGLVSEQISALRFERRR</sequence>
<reference evidence="2" key="1">
    <citation type="submission" date="2018-05" db="EMBL/GenBank/DDBJ databases">
        <authorList>
            <person name="Lanie J.A."/>
            <person name="Ng W.-L."/>
            <person name="Kazmierczak K.M."/>
            <person name="Andrzejewski T.M."/>
            <person name="Davidsen T.M."/>
            <person name="Wayne K.J."/>
            <person name="Tettelin H."/>
            <person name="Glass J.I."/>
            <person name="Rusch D."/>
            <person name="Podicherti R."/>
            <person name="Tsui H.-C.T."/>
            <person name="Winkler M.E."/>
        </authorList>
    </citation>
    <scope>NUCLEOTIDE SEQUENCE</scope>
</reference>
<feature type="transmembrane region" description="Helical" evidence="1">
    <location>
        <begin position="128"/>
        <end position="150"/>
    </location>
</feature>
<protein>
    <recommendedName>
        <fullName evidence="3">Glycosyltransferase 2-like domain-containing protein</fullName>
    </recommendedName>
</protein>
<evidence type="ECO:0000256" key="1">
    <source>
        <dbReference type="SAM" id="Phobius"/>
    </source>
</evidence>
<dbReference type="EMBL" id="UINC01005114">
    <property type="protein sequence ID" value="SVA19165.1"/>
    <property type="molecule type" value="Genomic_DNA"/>
</dbReference>
<keyword evidence="1" id="KW-0812">Transmembrane</keyword>
<evidence type="ECO:0000313" key="2">
    <source>
        <dbReference type="EMBL" id="SVA19165.1"/>
    </source>
</evidence>
<keyword evidence="1" id="KW-1133">Transmembrane helix</keyword>
<dbReference type="AlphaFoldDB" id="A0A381TSZ2"/>
<proteinExistence type="predicted"/>
<name>A0A381TSZ2_9ZZZZ</name>
<evidence type="ECO:0008006" key="3">
    <source>
        <dbReference type="Google" id="ProtNLM"/>
    </source>
</evidence>
<accession>A0A381TSZ2</accession>
<feature type="transmembrane region" description="Helical" evidence="1">
    <location>
        <begin position="81"/>
        <end position="108"/>
    </location>
</feature>
<gene>
    <name evidence="2" type="ORF">METZ01_LOCUS72019</name>
</gene>
<keyword evidence="1" id="KW-0472">Membrane</keyword>